<evidence type="ECO:0000256" key="4">
    <source>
        <dbReference type="ARBA" id="ARBA00022840"/>
    </source>
</evidence>
<dbReference type="InterPro" id="IPR017871">
    <property type="entry name" value="ABC_transporter-like_CS"/>
</dbReference>
<evidence type="ECO:0000259" key="8">
    <source>
        <dbReference type="PROSITE" id="PS50893"/>
    </source>
</evidence>
<dbReference type="Pfam" id="PF00005">
    <property type="entry name" value="ABC_tran"/>
    <property type="match status" value="1"/>
</dbReference>
<dbReference type="PANTHER" id="PTHR24221">
    <property type="entry name" value="ATP-BINDING CASSETTE SUB-FAMILY B"/>
    <property type="match status" value="1"/>
</dbReference>
<evidence type="ECO:0000256" key="6">
    <source>
        <dbReference type="ARBA" id="ARBA00023136"/>
    </source>
</evidence>
<keyword evidence="5 7" id="KW-1133">Transmembrane helix</keyword>
<evidence type="ECO:0000256" key="1">
    <source>
        <dbReference type="ARBA" id="ARBA00004651"/>
    </source>
</evidence>
<dbReference type="NCBIfam" id="TIGR01842">
    <property type="entry name" value="type_I_sec_PrtD"/>
    <property type="match status" value="1"/>
</dbReference>
<dbReference type="PROSITE" id="PS00211">
    <property type="entry name" value="ABC_TRANSPORTER_1"/>
    <property type="match status" value="1"/>
</dbReference>
<dbReference type="InterPro" id="IPR027417">
    <property type="entry name" value="P-loop_NTPase"/>
</dbReference>
<dbReference type="Gene3D" id="3.40.50.300">
    <property type="entry name" value="P-loop containing nucleotide triphosphate hydrolases"/>
    <property type="match status" value="1"/>
</dbReference>
<name>A0ABX7SMS2_9CAUL</name>
<dbReference type="InterPro" id="IPR039421">
    <property type="entry name" value="Type_1_exporter"/>
</dbReference>
<keyword evidence="3" id="KW-0547">Nucleotide-binding</keyword>
<dbReference type="PANTHER" id="PTHR24221:SF248">
    <property type="entry name" value="ABC TRANSPORTER TRANSMEMBRANE REGION"/>
    <property type="match status" value="1"/>
</dbReference>
<reference evidence="10 11" key="1">
    <citation type="submission" date="2020-09" db="EMBL/GenBank/DDBJ databases">
        <title>Brevundimonas sp. LVF1 isolated from an oligotrophic pond in Goettingen, Germany.</title>
        <authorList>
            <person name="Friedrich I."/>
            <person name="Klassen A."/>
            <person name="Neubauer H."/>
            <person name="Schneider D."/>
            <person name="Hertel R."/>
            <person name="Daniel R."/>
        </authorList>
    </citation>
    <scope>NUCLEOTIDE SEQUENCE [LARGE SCALE GENOMIC DNA]</scope>
    <source>
        <strain evidence="10 11">LVF1</strain>
    </source>
</reference>
<evidence type="ECO:0000256" key="5">
    <source>
        <dbReference type="ARBA" id="ARBA00022989"/>
    </source>
</evidence>
<keyword evidence="6 7" id="KW-0472">Membrane</keyword>
<organism evidence="10 11">
    <name type="scientific">Brevundimonas pondensis</name>
    <dbReference type="NCBI Taxonomy" id="2774189"/>
    <lineage>
        <taxon>Bacteria</taxon>
        <taxon>Pseudomonadati</taxon>
        <taxon>Pseudomonadota</taxon>
        <taxon>Alphaproteobacteria</taxon>
        <taxon>Caulobacterales</taxon>
        <taxon>Caulobacteraceae</taxon>
        <taxon>Brevundimonas</taxon>
    </lineage>
</organism>
<proteinExistence type="predicted"/>
<evidence type="ECO:0000256" key="2">
    <source>
        <dbReference type="ARBA" id="ARBA00022692"/>
    </source>
</evidence>
<evidence type="ECO:0000313" key="10">
    <source>
        <dbReference type="EMBL" id="QTC89007.1"/>
    </source>
</evidence>
<dbReference type="PROSITE" id="PS50929">
    <property type="entry name" value="ABC_TM1F"/>
    <property type="match status" value="1"/>
</dbReference>
<evidence type="ECO:0000259" key="9">
    <source>
        <dbReference type="PROSITE" id="PS50929"/>
    </source>
</evidence>
<dbReference type="Proteomes" id="UP000663942">
    <property type="component" value="Chromosome"/>
</dbReference>
<dbReference type="EMBL" id="CP062006">
    <property type="protein sequence ID" value="QTC89007.1"/>
    <property type="molecule type" value="Genomic_DNA"/>
</dbReference>
<dbReference type="RefSeq" id="WP_207826644.1">
    <property type="nucleotide sequence ID" value="NZ_CP062006.1"/>
</dbReference>
<comment type="subcellular location">
    <subcellularLocation>
        <location evidence="1">Cell membrane</location>
        <topology evidence="1">Multi-pass membrane protein</topology>
    </subcellularLocation>
</comment>
<dbReference type="InterPro" id="IPR011527">
    <property type="entry name" value="ABC1_TM_dom"/>
</dbReference>
<keyword evidence="11" id="KW-1185">Reference proteome</keyword>
<feature type="domain" description="ABC transmembrane type-1" evidence="9">
    <location>
        <begin position="24"/>
        <end position="302"/>
    </location>
</feature>
<keyword evidence="4" id="KW-0067">ATP-binding</keyword>
<feature type="transmembrane region" description="Helical" evidence="7">
    <location>
        <begin position="21"/>
        <end position="45"/>
    </location>
</feature>
<protein>
    <submittedName>
        <fullName evidence="10">Type I secretion system permease/ATPase</fullName>
    </submittedName>
</protein>
<dbReference type="InterPro" id="IPR036640">
    <property type="entry name" value="ABC1_TM_sf"/>
</dbReference>
<dbReference type="PROSITE" id="PS50893">
    <property type="entry name" value="ABC_TRANSPORTER_2"/>
    <property type="match status" value="1"/>
</dbReference>
<sequence length="582" mass="61726">MKIPLGGMPKPFEVALKACRRYFWLAAFFSAMVNLLFLAPTIYMMQVYDRVVPTGGVLTLLWLTVIVGVALATLAALDAMRVRIMTRASLRLNRILAGQILNRLMMRPRVAPGEPSTAQAMREFDTLRTTLAGPAAIALMDVPWTPLYLVVAFMIHPALGGLIIGGGAVLIALALANESSSRRHAAQNHRAATLAQAGHDDAVGMAEVARALGMRQAMVTRQLAARSEALAGGVEIQLRGSRYNALVKFTRMALQSPALGLAAWLAIRGEISIGAIIAGSVLLSRALQPIEQTVGAWPSIVQARQAVSTLRNLLGENDALDRPPMLLPPPEGYVELTNVSIRNPEGTAYLLRAVSIWLIPGDILGLIGVSGAGKSTLARVVAGALAPDGGNVRIDEANYTDWDPEELARHIGYVPQDSGLFAGTISENICRFAADRGDPQDDIDRKVIDAATKAGVHQMILHMPGGYNAPVGPGGQGLSGGQAQRIALARALYDDPRVLILDEPSSALDAEGEQALVSAMDAAKARGAAVLIVAHRASVLRNVDRLAVLSNGMIERQGPQSEVRAALATVTAAANVVNMKAR</sequence>
<feature type="domain" description="ABC transporter" evidence="8">
    <location>
        <begin position="334"/>
        <end position="576"/>
    </location>
</feature>
<dbReference type="InterPro" id="IPR003593">
    <property type="entry name" value="AAA+_ATPase"/>
</dbReference>
<dbReference type="Gene3D" id="1.20.1560.10">
    <property type="entry name" value="ABC transporter type 1, transmembrane domain"/>
    <property type="match status" value="1"/>
</dbReference>
<evidence type="ECO:0000256" key="7">
    <source>
        <dbReference type="SAM" id="Phobius"/>
    </source>
</evidence>
<keyword evidence="2 7" id="KW-0812">Transmembrane</keyword>
<feature type="transmembrane region" description="Helical" evidence="7">
    <location>
        <begin position="57"/>
        <end position="77"/>
    </location>
</feature>
<dbReference type="SMART" id="SM00382">
    <property type="entry name" value="AAA"/>
    <property type="match status" value="1"/>
</dbReference>
<feature type="transmembrane region" description="Helical" evidence="7">
    <location>
        <begin position="157"/>
        <end position="176"/>
    </location>
</feature>
<dbReference type="InterPro" id="IPR010128">
    <property type="entry name" value="ATPase_T1SS_PrtD-like"/>
</dbReference>
<accession>A0ABX7SMS2</accession>
<dbReference type="InterPro" id="IPR003439">
    <property type="entry name" value="ABC_transporter-like_ATP-bd"/>
</dbReference>
<dbReference type="SUPFAM" id="SSF90123">
    <property type="entry name" value="ABC transporter transmembrane region"/>
    <property type="match status" value="1"/>
</dbReference>
<gene>
    <name evidence="10" type="ORF">IFE19_06640</name>
</gene>
<evidence type="ECO:0000313" key="11">
    <source>
        <dbReference type="Proteomes" id="UP000663942"/>
    </source>
</evidence>
<dbReference type="SUPFAM" id="SSF52540">
    <property type="entry name" value="P-loop containing nucleoside triphosphate hydrolases"/>
    <property type="match status" value="1"/>
</dbReference>
<evidence type="ECO:0000256" key="3">
    <source>
        <dbReference type="ARBA" id="ARBA00022741"/>
    </source>
</evidence>